<name>A0AAT9HJT2_9ACTN</name>
<organism evidence="1">
    <name type="scientific">Streptomyces haneummycinicus</name>
    <dbReference type="NCBI Taxonomy" id="3074435"/>
    <lineage>
        <taxon>Bacteria</taxon>
        <taxon>Bacillati</taxon>
        <taxon>Actinomycetota</taxon>
        <taxon>Actinomycetes</taxon>
        <taxon>Kitasatosporales</taxon>
        <taxon>Streptomycetaceae</taxon>
        <taxon>Streptomyces</taxon>
    </lineage>
</organism>
<protein>
    <submittedName>
        <fullName evidence="1">Uncharacterized protein</fullName>
    </submittedName>
</protein>
<dbReference type="AlphaFoldDB" id="A0AAT9HJT2"/>
<accession>A0AAT9HJT2</accession>
<reference evidence="1" key="2">
    <citation type="submission" date="2024-07" db="EMBL/GenBank/DDBJ databases">
        <title>Streptomyces haneummycinica sp. nov., a new antibiotic-producing actinobacterium isolated from marine sediment.</title>
        <authorList>
            <person name="Uemura M."/>
            <person name="Hamada M."/>
            <person name="Hirano S."/>
            <person name="Kobayashi K."/>
            <person name="Ohshiro T."/>
            <person name="Kobayashi T."/>
            <person name="Terahara T."/>
        </authorList>
    </citation>
    <scope>NUCLEOTIDE SEQUENCE</scope>
    <source>
        <strain evidence="1">KM77-8</strain>
    </source>
</reference>
<evidence type="ECO:0000313" key="1">
    <source>
        <dbReference type="EMBL" id="BFO17585.1"/>
    </source>
</evidence>
<gene>
    <name evidence="1" type="ORF">SHKM778_39730</name>
</gene>
<dbReference type="EMBL" id="AP035768">
    <property type="protein sequence ID" value="BFO17585.1"/>
    <property type="molecule type" value="Genomic_DNA"/>
</dbReference>
<proteinExistence type="predicted"/>
<sequence>MTIQPGYSANRPVFTGCETAGEACASHGSSAVRLYSDHAEDSPLIRDIGLGSAPTTG</sequence>
<reference evidence="1" key="1">
    <citation type="submission" date="2024-06" db="EMBL/GenBank/DDBJ databases">
        <authorList>
            <consortium name="consrtm"/>
            <person name="Uemura M."/>
            <person name="Terahara T."/>
        </authorList>
    </citation>
    <scope>NUCLEOTIDE SEQUENCE</scope>
    <source>
        <strain evidence="1">KM77-8</strain>
    </source>
</reference>